<dbReference type="EMBL" id="JBBEGL010000002">
    <property type="protein sequence ID" value="MEJ2885983.1"/>
    <property type="molecule type" value="Genomic_DNA"/>
</dbReference>
<keyword evidence="3" id="KW-0949">S-adenosyl-L-methionine</keyword>
<protein>
    <submittedName>
        <fullName evidence="5">Methyltransferase domain-containing protein</fullName>
    </submittedName>
</protein>
<dbReference type="InterPro" id="IPR041698">
    <property type="entry name" value="Methyltransf_25"/>
</dbReference>
<dbReference type="SUPFAM" id="SSF53335">
    <property type="entry name" value="S-adenosyl-L-methionine-dependent methyltransferases"/>
    <property type="match status" value="1"/>
</dbReference>
<keyword evidence="2" id="KW-0808">Transferase</keyword>
<keyword evidence="6" id="KW-1185">Reference proteome</keyword>
<evidence type="ECO:0000313" key="5">
    <source>
        <dbReference type="EMBL" id="MEJ2885983.1"/>
    </source>
</evidence>
<proteinExistence type="predicted"/>
<keyword evidence="1 5" id="KW-0489">Methyltransferase</keyword>
<reference evidence="5 6" key="1">
    <citation type="submission" date="2024-03" db="EMBL/GenBank/DDBJ databases">
        <title>Actinomycetospora sp. OC33-EN06, a novel actinomycete isolated from wild orchid (Aerides multiflora).</title>
        <authorList>
            <person name="Suriyachadkun C."/>
        </authorList>
    </citation>
    <scope>NUCLEOTIDE SEQUENCE [LARGE SCALE GENOMIC DNA]</scope>
    <source>
        <strain evidence="5 6">OC33-EN06</strain>
    </source>
</reference>
<gene>
    <name evidence="5" type="ORF">WCD41_05940</name>
</gene>
<feature type="domain" description="Methyltransferase" evidence="4">
    <location>
        <begin position="44"/>
        <end position="136"/>
    </location>
</feature>
<dbReference type="GO" id="GO:0032259">
    <property type="term" value="P:methylation"/>
    <property type="evidence" value="ECO:0007669"/>
    <property type="project" value="UniProtKB-KW"/>
</dbReference>
<accession>A0ABU8N2V1</accession>
<dbReference type="PANTHER" id="PTHR43464">
    <property type="entry name" value="METHYLTRANSFERASE"/>
    <property type="match status" value="1"/>
</dbReference>
<evidence type="ECO:0000256" key="3">
    <source>
        <dbReference type="ARBA" id="ARBA00022691"/>
    </source>
</evidence>
<dbReference type="Proteomes" id="UP001370100">
    <property type="component" value="Unassembled WGS sequence"/>
</dbReference>
<evidence type="ECO:0000256" key="2">
    <source>
        <dbReference type="ARBA" id="ARBA00022679"/>
    </source>
</evidence>
<dbReference type="InterPro" id="IPR029063">
    <property type="entry name" value="SAM-dependent_MTases_sf"/>
</dbReference>
<evidence type="ECO:0000256" key="1">
    <source>
        <dbReference type="ARBA" id="ARBA00022603"/>
    </source>
</evidence>
<name>A0ABU8N2V1_9PSEU</name>
<dbReference type="CDD" id="cd02440">
    <property type="entry name" value="AdoMet_MTases"/>
    <property type="match status" value="1"/>
</dbReference>
<dbReference type="GO" id="GO:0008168">
    <property type="term" value="F:methyltransferase activity"/>
    <property type="evidence" value="ECO:0007669"/>
    <property type="project" value="UniProtKB-KW"/>
</dbReference>
<dbReference type="PANTHER" id="PTHR43464:SF19">
    <property type="entry name" value="UBIQUINONE BIOSYNTHESIS O-METHYLTRANSFERASE, MITOCHONDRIAL"/>
    <property type="match status" value="1"/>
</dbReference>
<sequence>MSTHDQFTAAFWDERYLGADRLWSGEPNAVLVQEITDLAPGTALDVGSGEGGDAVWLAARGWAVTAIDVSEVGLSRVAARAAADGVANRVTTRLIDVLNDPVPGTYDLVTAHFMQLWTEVRPRIFTSLAGAVAPGGRLLIVGHDPDGMPEEFAHHHPPEFFATAEQLVAELGDALAGWTIEVAERRARTGVQPDGRPGFLYDAVLRARRPLSRGSTGSSRA</sequence>
<dbReference type="Pfam" id="PF13649">
    <property type="entry name" value="Methyltransf_25"/>
    <property type="match status" value="1"/>
</dbReference>
<dbReference type="Gene3D" id="3.40.50.150">
    <property type="entry name" value="Vaccinia Virus protein VP39"/>
    <property type="match status" value="1"/>
</dbReference>
<comment type="caution">
    <text evidence="5">The sequence shown here is derived from an EMBL/GenBank/DDBJ whole genome shotgun (WGS) entry which is preliminary data.</text>
</comment>
<dbReference type="RefSeq" id="WP_337712475.1">
    <property type="nucleotide sequence ID" value="NZ_JBBEGL010000002.1"/>
</dbReference>
<organism evidence="5 6">
    <name type="scientific">Actinomycetospora aeridis</name>
    <dbReference type="NCBI Taxonomy" id="3129231"/>
    <lineage>
        <taxon>Bacteria</taxon>
        <taxon>Bacillati</taxon>
        <taxon>Actinomycetota</taxon>
        <taxon>Actinomycetes</taxon>
        <taxon>Pseudonocardiales</taxon>
        <taxon>Pseudonocardiaceae</taxon>
        <taxon>Actinomycetospora</taxon>
    </lineage>
</organism>
<evidence type="ECO:0000313" key="6">
    <source>
        <dbReference type="Proteomes" id="UP001370100"/>
    </source>
</evidence>
<evidence type="ECO:0000259" key="4">
    <source>
        <dbReference type="Pfam" id="PF13649"/>
    </source>
</evidence>